<evidence type="ECO:0000313" key="2">
    <source>
        <dbReference type="EMBL" id="JAD86544.1"/>
    </source>
</evidence>
<protein>
    <submittedName>
        <fullName evidence="2">Uncharacterized protein</fullName>
    </submittedName>
</protein>
<reference evidence="2" key="2">
    <citation type="journal article" date="2015" name="Data Brief">
        <title>Shoot transcriptome of the giant reed, Arundo donax.</title>
        <authorList>
            <person name="Barrero R.A."/>
            <person name="Guerrero F.D."/>
            <person name="Moolhuijzen P."/>
            <person name="Goolsby J.A."/>
            <person name="Tidwell J."/>
            <person name="Bellgard S.E."/>
            <person name="Bellgard M.I."/>
        </authorList>
    </citation>
    <scope>NUCLEOTIDE SEQUENCE</scope>
    <source>
        <tissue evidence="2">Shoot tissue taken approximately 20 cm above the soil surface</tissue>
    </source>
</reference>
<feature type="region of interest" description="Disordered" evidence="1">
    <location>
        <begin position="1"/>
        <end position="22"/>
    </location>
</feature>
<accession>A0A0A9DD80</accession>
<evidence type="ECO:0000256" key="1">
    <source>
        <dbReference type="SAM" id="MobiDB-lite"/>
    </source>
</evidence>
<dbReference type="AlphaFoldDB" id="A0A0A9DD80"/>
<dbReference type="EMBL" id="GBRH01211351">
    <property type="protein sequence ID" value="JAD86544.1"/>
    <property type="molecule type" value="Transcribed_RNA"/>
</dbReference>
<organism evidence="2">
    <name type="scientific">Arundo donax</name>
    <name type="common">Giant reed</name>
    <name type="synonym">Donax arundinaceus</name>
    <dbReference type="NCBI Taxonomy" id="35708"/>
    <lineage>
        <taxon>Eukaryota</taxon>
        <taxon>Viridiplantae</taxon>
        <taxon>Streptophyta</taxon>
        <taxon>Embryophyta</taxon>
        <taxon>Tracheophyta</taxon>
        <taxon>Spermatophyta</taxon>
        <taxon>Magnoliopsida</taxon>
        <taxon>Liliopsida</taxon>
        <taxon>Poales</taxon>
        <taxon>Poaceae</taxon>
        <taxon>PACMAD clade</taxon>
        <taxon>Arundinoideae</taxon>
        <taxon>Arundineae</taxon>
        <taxon>Arundo</taxon>
    </lineage>
</organism>
<sequence>MRHSPPGDGADGQLSSTERGSSAGCWCWRPHAHEAAAAWSHVCGSKAAAARANPMGPGFCIVAVATARDGALRFV</sequence>
<proteinExistence type="predicted"/>
<name>A0A0A9DD80_ARUDO</name>
<reference evidence="2" key="1">
    <citation type="submission" date="2014-09" db="EMBL/GenBank/DDBJ databases">
        <authorList>
            <person name="Magalhaes I.L.F."/>
            <person name="Oliveira U."/>
            <person name="Santos F.R."/>
            <person name="Vidigal T.H.D.A."/>
            <person name="Brescovit A.D."/>
            <person name="Santos A.J."/>
        </authorList>
    </citation>
    <scope>NUCLEOTIDE SEQUENCE</scope>
    <source>
        <tissue evidence="2">Shoot tissue taken approximately 20 cm above the soil surface</tissue>
    </source>
</reference>